<protein>
    <recommendedName>
        <fullName evidence="3">Peptidase C1A papain C-terminal domain-containing protein</fullName>
    </recommendedName>
</protein>
<feature type="chain" id="PRO_5018627883" description="Peptidase C1A papain C-terminal domain-containing protein" evidence="2">
    <location>
        <begin position="19"/>
        <end position="374"/>
    </location>
</feature>
<dbReference type="InterPro" id="IPR000668">
    <property type="entry name" value="Peptidase_C1A_C"/>
</dbReference>
<dbReference type="Gene3D" id="3.90.70.10">
    <property type="entry name" value="Cysteine proteinases"/>
    <property type="match status" value="1"/>
</dbReference>
<dbReference type="SUPFAM" id="SSF54001">
    <property type="entry name" value="Cysteine proteinases"/>
    <property type="match status" value="1"/>
</dbReference>
<feature type="domain" description="Peptidase C1A papain C-terminal" evidence="3">
    <location>
        <begin position="52"/>
        <end position="318"/>
    </location>
</feature>
<evidence type="ECO:0000313" key="4">
    <source>
        <dbReference type="EMBL" id="GAX80603.1"/>
    </source>
</evidence>
<dbReference type="PANTHER" id="PTHR12411">
    <property type="entry name" value="CYSTEINE PROTEASE FAMILY C1-RELATED"/>
    <property type="match status" value="1"/>
</dbReference>
<dbReference type="STRING" id="1157962.A0A250XBZ8"/>
<evidence type="ECO:0000256" key="1">
    <source>
        <dbReference type="ARBA" id="ARBA00008455"/>
    </source>
</evidence>
<accession>A0A250XBZ8</accession>
<proteinExistence type="inferred from homology"/>
<dbReference type="SMART" id="SM00645">
    <property type="entry name" value="Pept_C1"/>
    <property type="match status" value="1"/>
</dbReference>
<gene>
    <name evidence="4" type="ORF">CEUSTIGMA_g8038.t1</name>
</gene>
<comment type="caution">
    <text evidence="4">The sequence shown here is derived from an EMBL/GenBank/DDBJ whole genome shotgun (WGS) entry which is preliminary data.</text>
</comment>
<dbReference type="Pfam" id="PF00112">
    <property type="entry name" value="Peptidase_C1"/>
    <property type="match status" value="1"/>
</dbReference>
<comment type="similarity">
    <text evidence="1">Belongs to the peptidase C1 family.</text>
</comment>
<dbReference type="OrthoDB" id="190265at2759"/>
<dbReference type="GO" id="GO:0008234">
    <property type="term" value="F:cysteine-type peptidase activity"/>
    <property type="evidence" value="ECO:0007669"/>
    <property type="project" value="InterPro"/>
</dbReference>
<dbReference type="AlphaFoldDB" id="A0A250XBZ8"/>
<evidence type="ECO:0000256" key="2">
    <source>
        <dbReference type="SAM" id="SignalP"/>
    </source>
</evidence>
<reference evidence="4 5" key="1">
    <citation type="submission" date="2017-08" db="EMBL/GenBank/DDBJ databases">
        <title>Acidophilic green algal genome provides insights into adaptation to an acidic environment.</title>
        <authorList>
            <person name="Hirooka S."/>
            <person name="Hirose Y."/>
            <person name="Kanesaki Y."/>
            <person name="Higuchi S."/>
            <person name="Fujiwara T."/>
            <person name="Onuma R."/>
            <person name="Era A."/>
            <person name="Ohbayashi R."/>
            <person name="Uzuka A."/>
            <person name="Nozaki H."/>
            <person name="Yoshikawa H."/>
            <person name="Miyagishima S.Y."/>
        </authorList>
    </citation>
    <scope>NUCLEOTIDE SEQUENCE [LARGE SCALE GENOMIC DNA]</scope>
    <source>
        <strain evidence="4 5">NIES-2499</strain>
    </source>
</reference>
<keyword evidence="5" id="KW-1185">Reference proteome</keyword>
<dbReference type="InterPro" id="IPR013128">
    <property type="entry name" value="Peptidase_C1A"/>
</dbReference>
<dbReference type="EMBL" id="BEGY01000054">
    <property type="protein sequence ID" value="GAX80603.1"/>
    <property type="molecule type" value="Genomic_DNA"/>
</dbReference>
<sequence>MALSTIVFCAVLLVSVQAGDYGKKNRNLKKPVPLARQAFNPSSAPVTSIEKLPKDFDWGHQPSPTGDGFTSLLQPSWNQHIPQYCGSCYLHATLSMVQDRISVLSHGKSRVMLGRQTFLNCAPLINLSHGCNGGDVPDVLEYMAQKGLPDETCLTYKASDSSILEPPPLGFTKEAHHCPSGAACRNCMPKQDDSGDYTCWSVEAPILYKVTSYGKIAVSDGVAGMMNEIYHRGPITCSVAAENDFTYNYDGSIFSENNFTEDQIDHDVEVVGWGEENGVKFWNVRNSWGTYWGKLGFFRVERGNNAMLMENGDCWYAVPDVHMEEQVEDGEYIGSMDGLKKKKKALLPGATQHVALQEIQSLKETMVANRKVAF</sequence>
<organism evidence="4 5">
    <name type="scientific">Chlamydomonas eustigma</name>
    <dbReference type="NCBI Taxonomy" id="1157962"/>
    <lineage>
        <taxon>Eukaryota</taxon>
        <taxon>Viridiplantae</taxon>
        <taxon>Chlorophyta</taxon>
        <taxon>core chlorophytes</taxon>
        <taxon>Chlorophyceae</taxon>
        <taxon>CS clade</taxon>
        <taxon>Chlamydomonadales</taxon>
        <taxon>Chlamydomonadaceae</taxon>
        <taxon>Chlamydomonas</taxon>
    </lineage>
</organism>
<dbReference type="Proteomes" id="UP000232323">
    <property type="component" value="Unassembled WGS sequence"/>
</dbReference>
<name>A0A250XBZ8_9CHLO</name>
<dbReference type="GO" id="GO:0006508">
    <property type="term" value="P:proteolysis"/>
    <property type="evidence" value="ECO:0007669"/>
    <property type="project" value="InterPro"/>
</dbReference>
<evidence type="ECO:0000259" key="3">
    <source>
        <dbReference type="SMART" id="SM00645"/>
    </source>
</evidence>
<keyword evidence="2" id="KW-0732">Signal</keyword>
<feature type="signal peptide" evidence="2">
    <location>
        <begin position="1"/>
        <end position="18"/>
    </location>
</feature>
<dbReference type="InterPro" id="IPR038765">
    <property type="entry name" value="Papain-like_cys_pep_sf"/>
</dbReference>
<evidence type="ECO:0000313" key="5">
    <source>
        <dbReference type="Proteomes" id="UP000232323"/>
    </source>
</evidence>